<keyword evidence="1" id="KW-0732">Signal</keyword>
<reference evidence="2" key="2">
    <citation type="submission" date="2014-07" db="EMBL/GenBank/DDBJ databases">
        <authorList>
            <person name="Hull J."/>
        </authorList>
    </citation>
    <scope>NUCLEOTIDE SEQUENCE</scope>
</reference>
<gene>
    <name evidence="2" type="primary">PA1_3</name>
    <name evidence="2" type="ORF">CM83_99244</name>
</gene>
<feature type="signal peptide" evidence="1">
    <location>
        <begin position="1"/>
        <end position="21"/>
    </location>
</feature>
<proteinExistence type="predicted"/>
<reference evidence="3" key="3">
    <citation type="submission" date="2014-09" db="EMBL/GenBank/DDBJ databases">
        <authorList>
            <person name="Magalhaes I.L.F."/>
            <person name="Oliveira U."/>
            <person name="Santos F.R."/>
            <person name="Vidigal T.H.D.A."/>
            <person name="Brescovit A.D."/>
            <person name="Santos A.J."/>
        </authorList>
    </citation>
    <scope>NUCLEOTIDE SEQUENCE</scope>
</reference>
<evidence type="ECO:0000313" key="3">
    <source>
        <dbReference type="EMBL" id="JAG54433.1"/>
    </source>
</evidence>
<dbReference type="AlphaFoldDB" id="A0A0A9YV40"/>
<reference evidence="2" key="1">
    <citation type="journal article" date="2014" name="PLoS ONE">
        <title>Transcriptome-Based Identification of ABC Transporters in the Western Tarnished Plant Bug Lygus hesperus.</title>
        <authorList>
            <person name="Hull J.J."/>
            <person name="Chaney K."/>
            <person name="Geib S.M."/>
            <person name="Fabrick J.A."/>
            <person name="Brent C.S."/>
            <person name="Walsh D."/>
            <person name="Lavine L.C."/>
        </authorList>
    </citation>
    <scope>NUCLEOTIDE SEQUENCE</scope>
</reference>
<organism evidence="2">
    <name type="scientific">Lygus hesperus</name>
    <name type="common">Western plant bug</name>
    <dbReference type="NCBI Taxonomy" id="30085"/>
    <lineage>
        <taxon>Eukaryota</taxon>
        <taxon>Metazoa</taxon>
        <taxon>Ecdysozoa</taxon>
        <taxon>Arthropoda</taxon>
        <taxon>Hexapoda</taxon>
        <taxon>Insecta</taxon>
        <taxon>Pterygota</taxon>
        <taxon>Neoptera</taxon>
        <taxon>Paraneoptera</taxon>
        <taxon>Hemiptera</taxon>
        <taxon>Heteroptera</taxon>
        <taxon>Panheteroptera</taxon>
        <taxon>Cimicomorpha</taxon>
        <taxon>Miridae</taxon>
        <taxon>Mirini</taxon>
        <taxon>Lygus</taxon>
    </lineage>
</organism>
<accession>A0A0A9YV40</accession>
<dbReference type="EMBL" id="GBRD01011391">
    <property type="protein sequence ID" value="JAG54433.1"/>
    <property type="molecule type" value="Transcribed_RNA"/>
</dbReference>
<evidence type="ECO:0000256" key="1">
    <source>
        <dbReference type="SAM" id="SignalP"/>
    </source>
</evidence>
<protein>
    <submittedName>
        <fullName evidence="2">Phospholipase A1</fullName>
    </submittedName>
</protein>
<evidence type="ECO:0000313" key="2">
    <source>
        <dbReference type="EMBL" id="JAG36044.1"/>
    </source>
</evidence>
<feature type="chain" id="PRO_5015034038" evidence="1">
    <location>
        <begin position="22"/>
        <end position="337"/>
    </location>
</feature>
<sequence>MMETTHPTFLVLFAYFATVSTILPNYGDSPSFENDVGDSLNFDLFKPRRVEKSNFKRNPSKSSNETMSSFEELSRKLHSKISSAIDRSGAVPARSIKDLEELMSHPTWLTDSTKKKVSEPLSDRNRRIFVAPAASEGQWYPKVDEDQRQHIKEIITKFQTLKPKPITDNRITKFVFTNDADLATSKTVQEHNKEVAAAFMDFNKKLEETLNIKGGKKVVGVGRSDTSKEATKDGMDSSFNKVFSFLDSNIHKLKEEVPHKQVCRKHKSHSKDDDDDFAEAEPKTVNFRGIKRFNELAQTRDGLENILLGLDRPRRGPFRRQIVHKSNKAPVEFSDKR</sequence>
<dbReference type="EMBL" id="GBHO01007560">
    <property type="protein sequence ID" value="JAG36044.1"/>
    <property type="molecule type" value="Transcribed_RNA"/>
</dbReference>
<name>A0A0A9YV40_LYGHE</name>